<keyword evidence="4" id="KW-0808">Transferase</keyword>
<evidence type="ECO:0000313" key="12">
    <source>
        <dbReference type="Proteomes" id="UP000230136"/>
    </source>
</evidence>
<keyword evidence="5" id="KW-0548">Nucleotidyltransferase</keyword>
<evidence type="ECO:0000256" key="6">
    <source>
        <dbReference type="ARBA" id="ARBA00022705"/>
    </source>
</evidence>
<organism evidence="11 12">
    <name type="scientific">Candidatus Komeilibacteria bacterium CG_4_9_14_0_8_um_filter_36_9</name>
    <dbReference type="NCBI Taxonomy" id="1974473"/>
    <lineage>
        <taxon>Bacteria</taxon>
        <taxon>Candidatus Komeiliibacteriota</taxon>
    </lineage>
</organism>
<evidence type="ECO:0000256" key="8">
    <source>
        <dbReference type="ARBA" id="ARBA00023125"/>
    </source>
</evidence>
<dbReference type="EMBL" id="PFSY01000206">
    <property type="protein sequence ID" value="PJC01060.1"/>
    <property type="molecule type" value="Genomic_DNA"/>
</dbReference>
<keyword evidence="8" id="KW-0238">DNA-binding</keyword>
<evidence type="ECO:0000256" key="7">
    <source>
        <dbReference type="ARBA" id="ARBA00022932"/>
    </source>
</evidence>
<feature type="domain" description="DNA polymerase III beta sliding clamp central" evidence="9">
    <location>
        <begin position="2"/>
        <end position="112"/>
    </location>
</feature>
<feature type="non-terminal residue" evidence="11">
    <location>
        <position position="1"/>
    </location>
</feature>
<proteinExistence type="inferred from homology"/>
<dbReference type="InterPro" id="IPR022635">
    <property type="entry name" value="DNA_polIII_beta_C"/>
</dbReference>
<dbReference type="InterPro" id="IPR001001">
    <property type="entry name" value="DNA_polIII_beta"/>
</dbReference>
<evidence type="ECO:0000313" key="11">
    <source>
        <dbReference type="EMBL" id="PJC01060.1"/>
    </source>
</evidence>
<dbReference type="Gene3D" id="3.70.10.10">
    <property type="match status" value="1"/>
</dbReference>
<sequence length="237" mass="26507">LESLKELLNQTLFTVSVDESRPEISGVLFNFSASKLIVGATDSYRLAEKRVQLKCGAEKKVIIPLKTLQELNRILGSVTEKEVNINLNENQILFNCDGIKLISRLIEGNYPDYEQIIPTEHKTITTVESNNLIKAIKSAALFCKPGINDIKMTFLPDKNEIVIMSTNSGLGENVTTLAGEVEGEEVEIVFNYRYLLDGLNSLQSEKVVIKLNNQGAPGIFIPENEEDYLYVVMPIRQ</sequence>
<keyword evidence="3" id="KW-0963">Cytoplasm</keyword>
<dbReference type="SUPFAM" id="SSF55979">
    <property type="entry name" value="DNA clamp"/>
    <property type="match status" value="2"/>
</dbReference>
<dbReference type="GO" id="GO:0003677">
    <property type="term" value="F:DNA binding"/>
    <property type="evidence" value="ECO:0007669"/>
    <property type="project" value="UniProtKB-KW"/>
</dbReference>
<dbReference type="GO" id="GO:0006271">
    <property type="term" value="P:DNA strand elongation involved in DNA replication"/>
    <property type="evidence" value="ECO:0007669"/>
    <property type="project" value="TreeGrafter"/>
</dbReference>
<dbReference type="NCBIfam" id="TIGR00663">
    <property type="entry name" value="dnan"/>
    <property type="match status" value="1"/>
</dbReference>
<keyword evidence="6" id="KW-0235">DNA replication</keyword>
<name>A0A2M8DQ52_9BACT</name>
<protein>
    <submittedName>
        <fullName evidence="11">DNA polymerase III subunit beta</fullName>
    </submittedName>
</protein>
<dbReference type="PANTHER" id="PTHR30478:SF0">
    <property type="entry name" value="BETA SLIDING CLAMP"/>
    <property type="match status" value="1"/>
</dbReference>
<accession>A0A2M8DQ52</accession>
<dbReference type="GO" id="GO:0003887">
    <property type="term" value="F:DNA-directed DNA polymerase activity"/>
    <property type="evidence" value="ECO:0007669"/>
    <property type="project" value="UniProtKB-KW"/>
</dbReference>
<evidence type="ECO:0000256" key="2">
    <source>
        <dbReference type="ARBA" id="ARBA00010752"/>
    </source>
</evidence>
<reference evidence="12" key="1">
    <citation type="submission" date="2017-09" db="EMBL/GenBank/DDBJ databases">
        <title>Depth-based differentiation of microbial function through sediment-hosted aquifers and enrichment of novel symbionts in the deep terrestrial subsurface.</title>
        <authorList>
            <person name="Probst A.J."/>
            <person name="Ladd B."/>
            <person name="Jarett J.K."/>
            <person name="Geller-Mcgrath D.E."/>
            <person name="Sieber C.M.K."/>
            <person name="Emerson J.B."/>
            <person name="Anantharaman K."/>
            <person name="Thomas B.C."/>
            <person name="Malmstrom R."/>
            <person name="Stieglmeier M."/>
            <person name="Klingl A."/>
            <person name="Woyke T."/>
            <person name="Ryan C.M."/>
            <person name="Banfield J.F."/>
        </authorList>
    </citation>
    <scope>NUCLEOTIDE SEQUENCE [LARGE SCALE GENOMIC DNA]</scope>
</reference>
<dbReference type="InterPro" id="IPR022637">
    <property type="entry name" value="DNA_polIII_beta_cen"/>
</dbReference>
<evidence type="ECO:0000256" key="5">
    <source>
        <dbReference type="ARBA" id="ARBA00022695"/>
    </source>
</evidence>
<dbReference type="GO" id="GO:0008408">
    <property type="term" value="F:3'-5' exonuclease activity"/>
    <property type="evidence" value="ECO:0007669"/>
    <property type="project" value="InterPro"/>
</dbReference>
<dbReference type="Gene3D" id="3.10.150.10">
    <property type="entry name" value="DNA Polymerase III, subunit A, domain 2"/>
    <property type="match status" value="1"/>
</dbReference>
<dbReference type="InterPro" id="IPR046938">
    <property type="entry name" value="DNA_clamp_sf"/>
</dbReference>
<evidence type="ECO:0000259" key="10">
    <source>
        <dbReference type="Pfam" id="PF02768"/>
    </source>
</evidence>
<dbReference type="GO" id="GO:0005737">
    <property type="term" value="C:cytoplasm"/>
    <property type="evidence" value="ECO:0007669"/>
    <property type="project" value="UniProtKB-SubCell"/>
</dbReference>
<dbReference type="Pfam" id="PF02767">
    <property type="entry name" value="DNA_pol3_beta_2"/>
    <property type="match status" value="1"/>
</dbReference>
<evidence type="ECO:0000259" key="9">
    <source>
        <dbReference type="Pfam" id="PF02767"/>
    </source>
</evidence>
<feature type="domain" description="DNA polymerase III beta sliding clamp C-terminal" evidence="10">
    <location>
        <begin position="115"/>
        <end position="236"/>
    </location>
</feature>
<evidence type="ECO:0000256" key="1">
    <source>
        <dbReference type="ARBA" id="ARBA00004496"/>
    </source>
</evidence>
<dbReference type="Pfam" id="PF02768">
    <property type="entry name" value="DNA_pol3_beta_3"/>
    <property type="match status" value="1"/>
</dbReference>
<keyword evidence="7" id="KW-0239">DNA-directed DNA polymerase</keyword>
<gene>
    <name evidence="11" type="primary">dnaN</name>
    <name evidence="11" type="ORF">CO073_04475</name>
</gene>
<comment type="similarity">
    <text evidence="2">Belongs to the beta sliding clamp family.</text>
</comment>
<dbReference type="PANTHER" id="PTHR30478">
    <property type="entry name" value="DNA POLYMERASE III SUBUNIT BETA"/>
    <property type="match status" value="1"/>
</dbReference>
<dbReference type="CDD" id="cd00140">
    <property type="entry name" value="beta_clamp"/>
    <property type="match status" value="1"/>
</dbReference>
<dbReference type="GO" id="GO:0009360">
    <property type="term" value="C:DNA polymerase III complex"/>
    <property type="evidence" value="ECO:0007669"/>
    <property type="project" value="InterPro"/>
</dbReference>
<evidence type="ECO:0000256" key="3">
    <source>
        <dbReference type="ARBA" id="ARBA00022490"/>
    </source>
</evidence>
<dbReference type="Proteomes" id="UP000230136">
    <property type="component" value="Unassembled WGS sequence"/>
</dbReference>
<dbReference type="AlphaFoldDB" id="A0A2M8DQ52"/>
<comment type="caution">
    <text evidence="11">The sequence shown here is derived from an EMBL/GenBank/DDBJ whole genome shotgun (WGS) entry which is preliminary data.</text>
</comment>
<dbReference type="SMART" id="SM00480">
    <property type="entry name" value="POL3Bc"/>
    <property type="match status" value="1"/>
</dbReference>
<comment type="subcellular location">
    <subcellularLocation>
        <location evidence="1">Cytoplasm</location>
    </subcellularLocation>
</comment>
<evidence type="ECO:0000256" key="4">
    <source>
        <dbReference type="ARBA" id="ARBA00022679"/>
    </source>
</evidence>